<dbReference type="RefSeq" id="WP_142424065.1">
    <property type="nucleotide sequence ID" value="NZ_CABGPQ010000001.1"/>
</dbReference>
<dbReference type="Gene3D" id="1.10.260.40">
    <property type="entry name" value="lambda repressor-like DNA-binding domains"/>
    <property type="match status" value="1"/>
</dbReference>
<organism evidence="2 3">
    <name type="scientific">Enterococcus casseliflavus</name>
    <name type="common">Enterococcus flavescens</name>
    <dbReference type="NCBI Taxonomy" id="37734"/>
    <lineage>
        <taxon>Bacteria</taxon>
        <taxon>Bacillati</taxon>
        <taxon>Bacillota</taxon>
        <taxon>Bacilli</taxon>
        <taxon>Lactobacillales</taxon>
        <taxon>Enterococcaceae</taxon>
        <taxon>Enterococcus</taxon>
    </lineage>
</organism>
<gene>
    <name evidence="2" type="ORF">P7I34_13935</name>
</gene>
<dbReference type="Proteomes" id="UP001253851">
    <property type="component" value="Unassembled WGS sequence"/>
</dbReference>
<dbReference type="PROSITE" id="PS50943">
    <property type="entry name" value="HTH_CROC1"/>
    <property type="match status" value="1"/>
</dbReference>
<evidence type="ECO:0000259" key="1">
    <source>
        <dbReference type="PROSITE" id="PS50943"/>
    </source>
</evidence>
<name>A0ABD5FPX1_ENTCA</name>
<dbReference type="AlphaFoldDB" id="A0ABD5FPX1"/>
<dbReference type="InterPro" id="IPR001387">
    <property type="entry name" value="Cro/C1-type_HTH"/>
</dbReference>
<dbReference type="InterPro" id="IPR010982">
    <property type="entry name" value="Lambda_DNA-bd_dom_sf"/>
</dbReference>
<dbReference type="SMART" id="SM00530">
    <property type="entry name" value="HTH_XRE"/>
    <property type="match status" value="1"/>
</dbReference>
<evidence type="ECO:0000313" key="2">
    <source>
        <dbReference type="EMBL" id="MDT2983774.1"/>
    </source>
</evidence>
<accession>A0ABD5FPX1</accession>
<dbReference type="EMBL" id="JARQDZ010000009">
    <property type="protein sequence ID" value="MDT2983774.1"/>
    <property type="molecule type" value="Genomic_DNA"/>
</dbReference>
<proteinExistence type="predicted"/>
<dbReference type="CDD" id="cd00093">
    <property type="entry name" value="HTH_XRE"/>
    <property type="match status" value="1"/>
</dbReference>
<dbReference type="Pfam" id="PF01381">
    <property type="entry name" value="HTH_3"/>
    <property type="match status" value="1"/>
</dbReference>
<comment type="caution">
    <text evidence="2">The sequence shown here is derived from an EMBL/GenBank/DDBJ whole genome shotgun (WGS) entry which is preliminary data.</text>
</comment>
<reference evidence="2 3" key="1">
    <citation type="submission" date="2023-03" db="EMBL/GenBank/DDBJ databases">
        <authorList>
            <person name="Shen W."/>
            <person name="Cai J."/>
        </authorList>
    </citation>
    <scope>NUCLEOTIDE SEQUENCE [LARGE SCALE GENOMIC DNA]</scope>
    <source>
        <strain evidence="2 3">B516</strain>
    </source>
</reference>
<dbReference type="SUPFAM" id="SSF47413">
    <property type="entry name" value="lambda repressor-like DNA-binding domains"/>
    <property type="match status" value="1"/>
</dbReference>
<protein>
    <submittedName>
        <fullName evidence="2">Helix-turn-helix transcriptional regulator</fullName>
    </submittedName>
</protein>
<evidence type="ECO:0000313" key="3">
    <source>
        <dbReference type="Proteomes" id="UP001253851"/>
    </source>
</evidence>
<sequence>MILFDRVSQLAKKQGKSLKLVAEDLGLSRNAIYQWKKSSPKAETLQAVADYFDVTTDYLLGREDRKYYTLNDKENRDIGIEAERLLEGLQSGSEVSFFGEPMSEEEKAQMLTILELGLRMNKEKAKKKFTPKKYRENE</sequence>
<feature type="domain" description="HTH cro/C1-type" evidence="1">
    <location>
        <begin position="7"/>
        <end position="59"/>
    </location>
</feature>